<organism evidence="1 2">
    <name type="scientific">Seonamhaeicola maritimus</name>
    <dbReference type="NCBI Taxonomy" id="2591822"/>
    <lineage>
        <taxon>Bacteria</taxon>
        <taxon>Pseudomonadati</taxon>
        <taxon>Bacteroidota</taxon>
        <taxon>Flavobacteriia</taxon>
        <taxon>Flavobacteriales</taxon>
        <taxon>Flavobacteriaceae</taxon>
    </lineage>
</organism>
<accession>A0A5C7GGB8</accession>
<comment type="caution">
    <text evidence="1">The sequence shown here is derived from an EMBL/GenBank/DDBJ whole genome shotgun (WGS) entry which is preliminary data.</text>
</comment>
<proteinExistence type="predicted"/>
<evidence type="ECO:0000313" key="2">
    <source>
        <dbReference type="Proteomes" id="UP000321080"/>
    </source>
</evidence>
<evidence type="ECO:0000313" key="1">
    <source>
        <dbReference type="EMBL" id="TXG36628.1"/>
    </source>
</evidence>
<dbReference type="OrthoDB" id="1451875at2"/>
<dbReference type="Proteomes" id="UP000321080">
    <property type="component" value="Unassembled WGS sequence"/>
</dbReference>
<dbReference type="EMBL" id="VRKQ01000010">
    <property type="protein sequence ID" value="TXG36628.1"/>
    <property type="molecule type" value="Genomic_DNA"/>
</dbReference>
<sequence>MEIAVFKYFKDGFYSFLFEDGLQMEFEEIHPKALYKYNLNKDDSFVDKTFKLSYSEVPSSRDFDDVIYRIDRLELV</sequence>
<name>A0A5C7GGB8_9FLAO</name>
<dbReference type="AlphaFoldDB" id="A0A5C7GGB8"/>
<gene>
    <name evidence="1" type="ORF">FUA22_08560</name>
</gene>
<protein>
    <submittedName>
        <fullName evidence="1">Uncharacterized protein</fullName>
    </submittedName>
</protein>
<dbReference type="RefSeq" id="WP_147767553.1">
    <property type="nucleotide sequence ID" value="NZ_CANNCE010000007.1"/>
</dbReference>
<keyword evidence="2" id="KW-1185">Reference proteome</keyword>
<reference evidence="1 2" key="1">
    <citation type="submission" date="2019-08" db="EMBL/GenBank/DDBJ databases">
        <title>Seonamhaeicola sediminis sp. nov., isolated from marine sediment.</title>
        <authorList>
            <person name="Cao W.R."/>
        </authorList>
    </citation>
    <scope>NUCLEOTIDE SEQUENCE [LARGE SCALE GENOMIC DNA]</scope>
    <source>
        <strain evidence="1 2">1505</strain>
    </source>
</reference>